<dbReference type="OMA" id="HCCLSPC"/>
<dbReference type="OrthoDB" id="3687286at2759"/>
<sequence length="108" mass="11863">MYSSGRIFPVIVFAARKLGVTCLVLPDMTSALHGRQPMSGAMSQLFSNHFTPPLLYPVNMHCCLSPCVPESSILFRCHILFLAATHGSACCKYTCQQLLLSTITRLLS</sequence>
<evidence type="ECO:0000313" key="1">
    <source>
        <dbReference type="EMBL" id="EMD60059.1"/>
    </source>
</evidence>
<name>M2QYE7_COCSN</name>
<organism evidence="1 2">
    <name type="scientific">Cochliobolus sativus (strain ND90Pr / ATCC 201652)</name>
    <name type="common">Common root rot and spot blotch fungus</name>
    <name type="synonym">Bipolaris sorokiniana</name>
    <dbReference type="NCBI Taxonomy" id="665912"/>
    <lineage>
        <taxon>Eukaryota</taxon>
        <taxon>Fungi</taxon>
        <taxon>Dikarya</taxon>
        <taxon>Ascomycota</taxon>
        <taxon>Pezizomycotina</taxon>
        <taxon>Dothideomycetes</taxon>
        <taxon>Pleosporomycetidae</taxon>
        <taxon>Pleosporales</taxon>
        <taxon>Pleosporineae</taxon>
        <taxon>Pleosporaceae</taxon>
        <taxon>Bipolaris</taxon>
    </lineage>
</organism>
<reference evidence="1 2" key="1">
    <citation type="journal article" date="2012" name="PLoS Pathog.">
        <title>Diverse lifestyles and strategies of plant pathogenesis encoded in the genomes of eighteen Dothideomycetes fungi.</title>
        <authorList>
            <person name="Ohm R.A."/>
            <person name="Feau N."/>
            <person name="Henrissat B."/>
            <person name="Schoch C.L."/>
            <person name="Horwitz B.A."/>
            <person name="Barry K.W."/>
            <person name="Condon B.J."/>
            <person name="Copeland A.C."/>
            <person name="Dhillon B."/>
            <person name="Glaser F."/>
            <person name="Hesse C.N."/>
            <person name="Kosti I."/>
            <person name="LaButti K."/>
            <person name="Lindquist E.A."/>
            <person name="Lucas S."/>
            <person name="Salamov A.A."/>
            <person name="Bradshaw R.E."/>
            <person name="Ciuffetti L."/>
            <person name="Hamelin R.C."/>
            <person name="Kema G.H.J."/>
            <person name="Lawrence C."/>
            <person name="Scott J.A."/>
            <person name="Spatafora J.W."/>
            <person name="Turgeon B.G."/>
            <person name="de Wit P.J.G.M."/>
            <person name="Zhong S."/>
            <person name="Goodwin S.B."/>
            <person name="Grigoriev I.V."/>
        </authorList>
    </citation>
    <scope>NUCLEOTIDE SEQUENCE [LARGE SCALE GENOMIC DNA]</scope>
    <source>
        <strain evidence="2">ND90Pr / ATCC 201652</strain>
    </source>
</reference>
<reference evidence="2" key="2">
    <citation type="journal article" date="2013" name="PLoS Genet.">
        <title>Comparative genome structure, secondary metabolite, and effector coding capacity across Cochliobolus pathogens.</title>
        <authorList>
            <person name="Condon B.J."/>
            <person name="Leng Y."/>
            <person name="Wu D."/>
            <person name="Bushley K.E."/>
            <person name="Ohm R.A."/>
            <person name="Otillar R."/>
            <person name="Martin J."/>
            <person name="Schackwitz W."/>
            <person name="Grimwood J."/>
            <person name="MohdZainudin N."/>
            <person name="Xue C."/>
            <person name="Wang R."/>
            <person name="Manning V.A."/>
            <person name="Dhillon B."/>
            <person name="Tu Z.J."/>
            <person name="Steffenson B.J."/>
            <person name="Salamov A."/>
            <person name="Sun H."/>
            <person name="Lowry S."/>
            <person name="LaButti K."/>
            <person name="Han J."/>
            <person name="Copeland A."/>
            <person name="Lindquist E."/>
            <person name="Barry K."/>
            <person name="Schmutz J."/>
            <person name="Baker S.E."/>
            <person name="Ciuffetti L.M."/>
            <person name="Grigoriev I.V."/>
            <person name="Zhong S."/>
            <person name="Turgeon B.G."/>
        </authorList>
    </citation>
    <scope>NUCLEOTIDE SEQUENCE [LARGE SCALE GENOMIC DNA]</scope>
    <source>
        <strain evidence="2">ND90Pr / ATCC 201652</strain>
    </source>
</reference>
<dbReference type="HOGENOM" id="CLU_2385832_0_0_1"/>
<gene>
    <name evidence="1" type="ORF">COCSADRAFT_248102</name>
</gene>
<dbReference type="RefSeq" id="XP_007704295.1">
    <property type="nucleotide sequence ID" value="XM_007706105.1"/>
</dbReference>
<evidence type="ECO:0000313" key="2">
    <source>
        <dbReference type="Proteomes" id="UP000016934"/>
    </source>
</evidence>
<accession>M2QYE7</accession>
<dbReference type="Proteomes" id="UP000016934">
    <property type="component" value="Unassembled WGS sequence"/>
</dbReference>
<proteinExistence type="predicted"/>
<dbReference type="KEGG" id="bsc:COCSADRAFT_248102"/>
<keyword evidence="2" id="KW-1185">Reference proteome</keyword>
<dbReference type="EMBL" id="KB445651">
    <property type="protein sequence ID" value="EMD60059.1"/>
    <property type="molecule type" value="Genomic_DNA"/>
</dbReference>
<dbReference type="GeneID" id="19135153"/>
<dbReference type="AlphaFoldDB" id="M2QYE7"/>
<protein>
    <submittedName>
        <fullName evidence="1">Uncharacterized protein</fullName>
    </submittedName>
</protein>